<dbReference type="GO" id="GO:0043856">
    <property type="term" value="F:anti-sigma factor antagonist activity"/>
    <property type="evidence" value="ECO:0007669"/>
    <property type="project" value="InterPro"/>
</dbReference>
<dbReference type="SUPFAM" id="SSF52091">
    <property type="entry name" value="SpoIIaa-like"/>
    <property type="match status" value="1"/>
</dbReference>
<dbReference type="InterPro" id="IPR002645">
    <property type="entry name" value="STAS_dom"/>
</dbReference>
<organism evidence="4 5">
    <name type="scientific">Palleronia pontilimi</name>
    <dbReference type="NCBI Taxonomy" id="1964209"/>
    <lineage>
        <taxon>Bacteria</taxon>
        <taxon>Pseudomonadati</taxon>
        <taxon>Pseudomonadota</taxon>
        <taxon>Alphaproteobacteria</taxon>
        <taxon>Rhodobacterales</taxon>
        <taxon>Roseobacteraceae</taxon>
        <taxon>Palleronia</taxon>
    </lineage>
</organism>
<dbReference type="RefSeq" id="WP_198916306.1">
    <property type="nucleotide sequence ID" value="NZ_JAEKPD010000009.1"/>
</dbReference>
<feature type="domain" description="STAS" evidence="3">
    <location>
        <begin position="2"/>
        <end position="113"/>
    </location>
</feature>
<protein>
    <recommendedName>
        <fullName evidence="2">Anti-sigma factor antagonist</fullName>
    </recommendedName>
</protein>
<evidence type="ECO:0000256" key="2">
    <source>
        <dbReference type="RuleBase" id="RU003749"/>
    </source>
</evidence>
<evidence type="ECO:0000313" key="5">
    <source>
        <dbReference type="Proteomes" id="UP000642488"/>
    </source>
</evidence>
<comment type="caution">
    <text evidence="4">The sequence shown here is derived from an EMBL/GenBank/DDBJ whole genome shotgun (WGS) entry which is preliminary data.</text>
</comment>
<evidence type="ECO:0000256" key="1">
    <source>
        <dbReference type="ARBA" id="ARBA00009013"/>
    </source>
</evidence>
<dbReference type="Gene3D" id="3.30.750.24">
    <property type="entry name" value="STAS domain"/>
    <property type="match status" value="1"/>
</dbReference>
<dbReference type="PROSITE" id="PS50801">
    <property type="entry name" value="STAS"/>
    <property type="match status" value="1"/>
</dbReference>
<dbReference type="EMBL" id="JAEKPD010000009">
    <property type="protein sequence ID" value="MBJ3763128.1"/>
    <property type="molecule type" value="Genomic_DNA"/>
</dbReference>
<evidence type="ECO:0000313" key="4">
    <source>
        <dbReference type="EMBL" id="MBJ3763128.1"/>
    </source>
</evidence>
<evidence type="ECO:0000259" key="3">
    <source>
        <dbReference type="PROSITE" id="PS50801"/>
    </source>
</evidence>
<dbReference type="InterPro" id="IPR036513">
    <property type="entry name" value="STAS_dom_sf"/>
</dbReference>
<dbReference type="AlphaFoldDB" id="A0A934MCT0"/>
<dbReference type="PANTHER" id="PTHR33495">
    <property type="entry name" value="ANTI-SIGMA FACTOR ANTAGONIST TM_1081-RELATED-RELATED"/>
    <property type="match status" value="1"/>
</dbReference>
<dbReference type="InterPro" id="IPR003658">
    <property type="entry name" value="Anti-sigma_ant"/>
</dbReference>
<keyword evidence="5" id="KW-1185">Reference proteome</keyword>
<dbReference type="Pfam" id="PF01740">
    <property type="entry name" value="STAS"/>
    <property type="match status" value="1"/>
</dbReference>
<name>A0A934MCT0_9RHOB</name>
<dbReference type="Proteomes" id="UP000642488">
    <property type="component" value="Unassembled WGS sequence"/>
</dbReference>
<accession>A0A934MCT0</accession>
<dbReference type="PANTHER" id="PTHR33495:SF2">
    <property type="entry name" value="ANTI-SIGMA FACTOR ANTAGONIST TM_1081-RELATED"/>
    <property type="match status" value="1"/>
</dbReference>
<comment type="similarity">
    <text evidence="1 2">Belongs to the anti-sigma-factor antagonist family.</text>
</comment>
<proteinExistence type="inferred from homology"/>
<dbReference type="CDD" id="cd07043">
    <property type="entry name" value="STAS_anti-anti-sigma_factors"/>
    <property type="match status" value="1"/>
</dbReference>
<reference evidence="4" key="1">
    <citation type="submission" date="2020-12" db="EMBL/GenBank/DDBJ databases">
        <title>Bacterial taxonomy.</title>
        <authorList>
            <person name="Pan X."/>
        </authorList>
    </citation>
    <scope>NUCLEOTIDE SEQUENCE</scope>
    <source>
        <strain evidence="4">KCTC 52957</strain>
    </source>
</reference>
<dbReference type="NCBIfam" id="TIGR00377">
    <property type="entry name" value="ant_ant_sig"/>
    <property type="match status" value="1"/>
</dbReference>
<sequence length="120" mass="12768">MQIETTRTGSALIIRILSARVDAAEAVRFKDVIRDAALDGPDRVILDMGAVTFLDSSGLGAVIGTMKQLMPDQQLELANLTPAVSKVFRLTRMDSVMPIHDALPPCDAARNGAVGQAHAV</sequence>
<gene>
    <name evidence="4" type="ORF">ILP92_10270</name>
</gene>